<keyword evidence="3" id="KW-1185">Reference proteome</keyword>
<accession>A0ABN8YUL8</accession>
<dbReference type="Proteomes" id="UP001176941">
    <property type="component" value="Chromosome 22"/>
</dbReference>
<feature type="region of interest" description="Disordered" evidence="1">
    <location>
        <begin position="61"/>
        <end position="180"/>
    </location>
</feature>
<feature type="compositionally biased region" description="Polar residues" evidence="1">
    <location>
        <begin position="140"/>
        <end position="154"/>
    </location>
</feature>
<name>A0ABN8YUL8_RANTA</name>
<organism evidence="2 3">
    <name type="scientific">Rangifer tarandus platyrhynchus</name>
    <name type="common">Svalbard reindeer</name>
    <dbReference type="NCBI Taxonomy" id="3082113"/>
    <lineage>
        <taxon>Eukaryota</taxon>
        <taxon>Metazoa</taxon>
        <taxon>Chordata</taxon>
        <taxon>Craniata</taxon>
        <taxon>Vertebrata</taxon>
        <taxon>Euteleostomi</taxon>
        <taxon>Mammalia</taxon>
        <taxon>Eutheria</taxon>
        <taxon>Laurasiatheria</taxon>
        <taxon>Artiodactyla</taxon>
        <taxon>Ruminantia</taxon>
        <taxon>Pecora</taxon>
        <taxon>Cervidae</taxon>
        <taxon>Odocoileinae</taxon>
        <taxon>Rangifer</taxon>
    </lineage>
</organism>
<protein>
    <submittedName>
        <fullName evidence="2">Uncharacterized protein</fullName>
    </submittedName>
</protein>
<proteinExistence type="predicted"/>
<gene>
    <name evidence="2" type="ORF">MRATA1EN1_LOCUS13239</name>
</gene>
<evidence type="ECO:0000313" key="3">
    <source>
        <dbReference type="Proteomes" id="UP001176941"/>
    </source>
</evidence>
<evidence type="ECO:0000313" key="2">
    <source>
        <dbReference type="EMBL" id="CAI9164277.1"/>
    </source>
</evidence>
<dbReference type="EMBL" id="OX459958">
    <property type="protein sequence ID" value="CAI9164277.1"/>
    <property type="molecule type" value="Genomic_DNA"/>
</dbReference>
<reference evidence="2" key="1">
    <citation type="submission" date="2023-04" db="EMBL/GenBank/DDBJ databases">
        <authorList>
            <consortium name="ELIXIR-Norway"/>
        </authorList>
    </citation>
    <scope>NUCLEOTIDE SEQUENCE [LARGE SCALE GENOMIC DNA]</scope>
</reference>
<sequence length="180" mass="19587">MGKRKVTQPRTSATLLLELNTLAAPSVESSLHNPHLGGQGSRLTSQWRQRLCTLPFGEAADGKGAQRWCRSSQSRRARTTETRTSPAPGTPSVACWMPRRFSRISLASGLSERTPKRGETPTLLPGTQPRKPSFPGKTKVQATHRQSDTATLTQGIPALGLGFSRGGPYPELRARPARHQ</sequence>
<evidence type="ECO:0000256" key="1">
    <source>
        <dbReference type="SAM" id="MobiDB-lite"/>
    </source>
</evidence>